<dbReference type="EMBL" id="JAHRGL010000030">
    <property type="protein sequence ID" value="MBV2133600.1"/>
    <property type="molecule type" value="Genomic_DNA"/>
</dbReference>
<evidence type="ECO:0000313" key="1">
    <source>
        <dbReference type="EMBL" id="MBV2133600.1"/>
    </source>
</evidence>
<dbReference type="Proteomes" id="UP000813068">
    <property type="component" value="Unassembled WGS sequence"/>
</dbReference>
<name>A0ABS6MXW1_9GAMM</name>
<dbReference type="RefSeq" id="WP_217682046.1">
    <property type="nucleotide sequence ID" value="NZ_JAHRGL010000030.1"/>
</dbReference>
<reference evidence="1 2" key="1">
    <citation type="submission" date="2021-06" db="EMBL/GenBank/DDBJ databases">
        <title>Differences between aerobic and microaerobic xylene degrading microbial communities.</title>
        <authorList>
            <person name="Banerjee S."/>
            <person name="Tancsics A."/>
        </authorList>
    </citation>
    <scope>NUCLEOTIDE SEQUENCE [LARGE SCALE GENOMIC DNA]</scope>
    <source>
        <strain evidence="1 2">MAP12</strain>
    </source>
</reference>
<accession>A0ABS6MXW1</accession>
<evidence type="ECO:0000313" key="2">
    <source>
        <dbReference type="Proteomes" id="UP000813068"/>
    </source>
</evidence>
<organism evidence="1 2">
    <name type="scientific">Geopseudomonas aromaticivorans</name>
    <dbReference type="NCBI Taxonomy" id="2849492"/>
    <lineage>
        <taxon>Bacteria</taxon>
        <taxon>Pseudomonadati</taxon>
        <taxon>Pseudomonadota</taxon>
        <taxon>Gammaproteobacteria</taxon>
        <taxon>Pseudomonadales</taxon>
        <taxon>Pseudomonadaceae</taxon>
        <taxon>Geopseudomonas</taxon>
    </lineage>
</organism>
<comment type="caution">
    <text evidence="1">The sequence shown here is derived from an EMBL/GenBank/DDBJ whole genome shotgun (WGS) entry which is preliminary data.</text>
</comment>
<keyword evidence="2" id="KW-1185">Reference proteome</keyword>
<protein>
    <submittedName>
        <fullName evidence="1">Uncharacterized protein</fullName>
    </submittedName>
</protein>
<gene>
    <name evidence="1" type="ORF">KRX52_12435</name>
</gene>
<proteinExistence type="predicted"/>
<sequence>MAMIRTASTSGLAQRIHDAATDSLGDAQWVAEKVWYTAGELRVRGSGDAEETGPTAVSSGSACVYPGAGLDSGIHQYTFYGFDQDQPSSANASRREIDVELRGESEVETGVAKLEDFRFYRDQSLDLSGYSSTVMIKESNGGYREDKSYSLSFASNSRYDGSIAENYIYAADSEVHDNVTVISLPGSGDNSQRAAACDHLLVAANQSGQQIVVGFINEDKKAGYVFVDNDGVAGVDMATRLVGVTSDGKISPAGVGRVISAAANDFNCQHCAGFGFYETTWMRC</sequence>